<gene>
    <name evidence="4" type="ORF">MENT_LOCUS51409</name>
</gene>
<feature type="chain" id="PRO_5028198761" description="Galectin domain-containing protein" evidence="2">
    <location>
        <begin position="20"/>
        <end position="911"/>
    </location>
</feature>
<accession>A0A6V7XFW0</accession>
<name>A0A6V7XFW0_MELEN</name>
<evidence type="ECO:0000256" key="2">
    <source>
        <dbReference type="SAM" id="SignalP"/>
    </source>
</evidence>
<dbReference type="SUPFAM" id="SSF49899">
    <property type="entry name" value="Concanavalin A-like lectins/glucanases"/>
    <property type="match status" value="2"/>
</dbReference>
<dbReference type="OrthoDB" id="6251307at2759"/>
<sequence>MNCFSLIFSILIILIKIKGFDFVENNVLKTEIVKLTTMENDSFSIHYHHQDHCMRNPNYENLAVYSINFYIKAGYFCDGLLICYPGQLDGNFKKRGLVTNNDYRVKNTNKNNVGYMCENKRKEYCNSGKGIDSLCRLASDIPSSFVPWHGIYIHRNAEDGNKTKLVSSIFDMNYNIGSEEQFSITIGEKEFTTRLIVIEKGLAMNRYSVDVEHKRKFFEEMKWAPFNVSRLFSAHSTFWMLGYDILSKEMDNVLSFYVDRGCNCPMKVWFTREERISRESKKMLKEWFEVTEFGNAKCPKTKTEETYNLIGNIEIEINFKIFINNLNATATFKLYNNERSIGIYVYEDRIVFEKNDVNGDWSQSKIDILPNKNIMREGMTLNIKIKLFKFHCEFNIGNETKTFINKFWYNKWWYGKKYLTYKKLEVVGDFIRVNAITEIENEKIQNIPLPHSNRIFNNFMTNGSIATIRVQINEKAQNFQLLLLHDSPEFNLNIGAAVLLINVNYGNNIINLTSFYGDEYHDNATIKGADIFLKGKPIQITIKMQNGIKSGKSFEFFKIYINDKECCSYKGYFLFGQQIGYRMASLVRVKGDAVLLEEPFITSPKLQLNETEKIYKYELDQLPFIGSTFCLEGTLPKSSDVEGIEKFEISLMHESNDESERFGDTLLKMKFHFSTEHEESWLKISSQLFTEKKTNEKKYANPIGLSSVELTVRIAIEKSYFKIRFNEGKTFIKYNYVAPPWMVNWIIVKGNIDNVKIGNDAKRCLQYISKQLPPHLTKIENLKEGQYISVKGKVTKLNENILINFYYGALGWDEKRGTIVLQAKITNQNISFCKKFKEKYFCNGVKPLKTKLEIGQIINMVFLATKTNFEIYYDDQEIYQFELPFWAIQYVEVTGPLANIEGRDRIAEIRK</sequence>
<reference evidence="4 5" key="1">
    <citation type="submission" date="2020-08" db="EMBL/GenBank/DDBJ databases">
        <authorList>
            <person name="Koutsovoulos G."/>
            <person name="Danchin GJ E."/>
        </authorList>
    </citation>
    <scope>NUCLEOTIDE SEQUENCE [LARGE SCALE GENOMIC DNA]</scope>
</reference>
<dbReference type="InterPro" id="IPR013320">
    <property type="entry name" value="ConA-like_dom_sf"/>
</dbReference>
<dbReference type="Proteomes" id="UP000580250">
    <property type="component" value="Unassembled WGS sequence"/>
</dbReference>
<evidence type="ECO:0000313" key="4">
    <source>
        <dbReference type="EMBL" id="CAD2198121.1"/>
    </source>
</evidence>
<evidence type="ECO:0000313" key="5">
    <source>
        <dbReference type="Proteomes" id="UP000580250"/>
    </source>
</evidence>
<dbReference type="Gene3D" id="2.60.120.200">
    <property type="match status" value="3"/>
</dbReference>
<dbReference type="InterPro" id="IPR001079">
    <property type="entry name" value="Galectin_CRD"/>
</dbReference>
<evidence type="ECO:0000256" key="1">
    <source>
        <dbReference type="ARBA" id="ARBA00022734"/>
    </source>
</evidence>
<organism evidence="4 5">
    <name type="scientific">Meloidogyne enterolobii</name>
    <name type="common">Root-knot nematode worm</name>
    <name type="synonym">Meloidogyne mayaguensis</name>
    <dbReference type="NCBI Taxonomy" id="390850"/>
    <lineage>
        <taxon>Eukaryota</taxon>
        <taxon>Metazoa</taxon>
        <taxon>Ecdysozoa</taxon>
        <taxon>Nematoda</taxon>
        <taxon>Chromadorea</taxon>
        <taxon>Rhabditida</taxon>
        <taxon>Tylenchina</taxon>
        <taxon>Tylenchomorpha</taxon>
        <taxon>Tylenchoidea</taxon>
        <taxon>Meloidogynidae</taxon>
        <taxon>Meloidogyninae</taxon>
        <taxon>Meloidogyne</taxon>
    </lineage>
</organism>
<dbReference type="GO" id="GO:0030246">
    <property type="term" value="F:carbohydrate binding"/>
    <property type="evidence" value="ECO:0007669"/>
    <property type="project" value="UniProtKB-KW"/>
</dbReference>
<comment type="caution">
    <text evidence="4">The sequence shown here is derived from an EMBL/GenBank/DDBJ whole genome shotgun (WGS) entry which is preliminary data.</text>
</comment>
<dbReference type="AlphaFoldDB" id="A0A6V7XFW0"/>
<keyword evidence="1" id="KW-0430">Lectin</keyword>
<evidence type="ECO:0000259" key="3">
    <source>
        <dbReference type="PROSITE" id="PS51304"/>
    </source>
</evidence>
<dbReference type="EMBL" id="CAJEWN010001524">
    <property type="protein sequence ID" value="CAD2198121.1"/>
    <property type="molecule type" value="Genomic_DNA"/>
</dbReference>
<feature type="domain" description="Galectin" evidence="3">
    <location>
        <begin position="615"/>
        <end position="758"/>
    </location>
</feature>
<keyword evidence="2" id="KW-0732">Signal</keyword>
<dbReference type="Pfam" id="PF00337">
    <property type="entry name" value="Gal-bind_lectin"/>
    <property type="match status" value="1"/>
</dbReference>
<dbReference type="PROSITE" id="PS51304">
    <property type="entry name" value="GALECTIN"/>
    <property type="match status" value="1"/>
</dbReference>
<protein>
    <recommendedName>
        <fullName evidence="3">Galectin domain-containing protein</fullName>
    </recommendedName>
</protein>
<proteinExistence type="predicted"/>
<feature type="signal peptide" evidence="2">
    <location>
        <begin position="1"/>
        <end position="19"/>
    </location>
</feature>